<dbReference type="SUPFAM" id="SSF50494">
    <property type="entry name" value="Trypsin-like serine proteases"/>
    <property type="match status" value="1"/>
</dbReference>
<evidence type="ECO:0000313" key="2">
    <source>
        <dbReference type="Proteomes" id="UP000663843"/>
    </source>
</evidence>
<dbReference type="AlphaFoldDB" id="A0A8H3D180"/>
<dbReference type="EMBL" id="CAJMWT010005213">
    <property type="protein sequence ID" value="CAE6503072.1"/>
    <property type="molecule type" value="Genomic_DNA"/>
</dbReference>
<gene>
    <name evidence="1" type="ORF">RDB_LOCUS141877</name>
</gene>
<sequence>MATPKVISIPTLHPLRTWLKTTMDYTDGFKFTNKELEEAGLLGVSQVVIQTIEAMKKYPKLLDGLTLFMLQCQNDCAKDNVPCPPTSSTLSASSSASSGTLSSISSATLSTIASSVPSSVPFSVPRSILSQFDFDASCNATTAEPYVISDYERVAYYRGISSEPPELLYRSDLCENPFPVLEGRFPHPLTKTVHGVFNTALNPIWDTVAPQICTLLENLGIRYSVVKAARFVTHGQDDRDTLGPIVIWIATHPTTTTAKDAYHASPPILNLLKTNGVEGVVVEWYEGALQELSGPALLRVTDTTNPTHYVRQIFTPALGMPIIAEEREGDDAQGSVAFFFHENKTKKGNTSTRVLGVTNNHVLRKDATTPYKFRGAGAPSYHVRLAGDRRFQRALDEIKAFISHHTTQASHLAALITELEQKPTSKDQEEAADDRRALEVNRDQLVKEIAHSAELETFYQGIFTQWNDPACRNIGRTDWAPGISIGSGNYDYTQDVATFELDEAKFKAQFRGNVVDLGTKFTPEELTRLLHPRNDGQTKFKFPHDRQLRIQGCLTHQELCNPQNYDLDELNGLIFMKDGNTTDLTVGRYAGLPAYTCRLSGAKSTELAVYNYNDRSGPFSFYGDSGSLVFDGKGRMVGILHTGMPRGLSNHVTYVTPAWWIIEKIRLQYPNADFCRKTF</sequence>
<accession>A0A8H3D180</accession>
<protein>
    <submittedName>
        <fullName evidence="1">Uncharacterized protein</fullName>
    </submittedName>
</protein>
<name>A0A8H3D180_9AGAM</name>
<proteinExistence type="predicted"/>
<organism evidence="1 2">
    <name type="scientific">Rhizoctonia solani</name>
    <dbReference type="NCBI Taxonomy" id="456999"/>
    <lineage>
        <taxon>Eukaryota</taxon>
        <taxon>Fungi</taxon>
        <taxon>Dikarya</taxon>
        <taxon>Basidiomycota</taxon>
        <taxon>Agaricomycotina</taxon>
        <taxon>Agaricomycetes</taxon>
        <taxon>Cantharellales</taxon>
        <taxon>Ceratobasidiaceae</taxon>
        <taxon>Rhizoctonia</taxon>
    </lineage>
</organism>
<reference evidence="1" key="1">
    <citation type="submission" date="2021-01" db="EMBL/GenBank/DDBJ databases">
        <authorList>
            <person name="Kaushik A."/>
        </authorList>
    </citation>
    <scope>NUCLEOTIDE SEQUENCE</scope>
    <source>
        <strain evidence="1">AG2-2IIIB</strain>
    </source>
</reference>
<comment type="caution">
    <text evidence="1">The sequence shown here is derived from an EMBL/GenBank/DDBJ whole genome shotgun (WGS) entry which is preliminary data.</text>
</comment>
<evidence type="ECO:0000313" key="1">
    <source>
        <dbReference type="EMBL" id="CAE6503072.1"/>
    </source>
</evidence>
<dbReference type="InterPro" id="IPR009003">
    <property type="entry name" value="Peptidase_S1_PA"/>
</dbReference>
<dbReference type="Proteomes" id="UP000663843">
    <property type="component" value="Unassembled WGS sequence"/>
</dbReference>